<dbReference type="EMBL" id="FRBC01000017">
    <property type="protein sequence ID" value="SHK77904.1"/>
    <property type="molecule type" value="Genomic_DNA"/>
</dbReference>
<protein>
    <submittedName>
        <fullName evidence="2">Nucleotidyltransferase substrate binding protein, HI0074 family</fullName>
    </submittedName>
</protein>
<sequence length="253" mass="29121">MNVRGEGRFVVDTLYTIKIRFWQEILKILQKHSGMLEWVKLFGSRARGDARISSDVDLAVYGNADAITKLSIAFEDSSLPYTFDIIDYKRQTNEKLKQAIDRDGKLIFSSAGGTSLMTRIQIEAKKEDYHRALMRLQVALSKEPDADDMYLDATIQRFEFCFELAWKLMKACLDYEGIEASSPRSSIREGWKQGMIADAEAWLDMQEKRNLSAHTYNESTALEVYQLIKDKYASLLLAWDAEVQRRLESDMSI</sequence>
<name>A0A1M6V968_SELRU</name>
<reference evidence="2 3" key="1">
    <citation type="submission" date="2016-11" db="EMBL/GenBank/DDBJ databases">
        <authorList>
            <person name="Jaros S."/>
            <person name="Januszkiewicz K."/>
            <person name="Wedrychowicz H."/>
        </authorList>
    </citation>
    <scope>NUCLEOTIDE SEQUENCE [LARGE SCALE GENOMIC DNA]</scope>
    <source>
        <strain evidence="2 3">HD4</strain>
    </source>
</reference>
<dbReference type="Pfam" id="PF08780">
    <property type="entry name" value="NTase_sub_bind"/>
    <property type="match status" value="1"/>
</dbReference>
<dbReference type="Gene3D" id="3.30.460.10">
    <property type="entry name" value="Beta Polymerase, domain 2"/>
    <property type="match status" value="1"/>
</dbReference>
<accession>A0A1M6V968</accession>
<dbReference type="GO" id="GO:0016740">
    <property type="term" value="F:transferase activity"/>
    <property type="evidence" value="ECO:0007669"/>
    <property type="project" value="UniProtKB-KW"/>
</dbReference>
<gene>
    <name evidence="2" type="ORF">SAMN05216582_11733</name>
</gene>
<evidence type="ECO:0000313" key="2">
    <source>
        <dbReference type="EMBL" id="SHK77904.1"/>
    </source>
</evidence>
<dbReference type="Pfam" id="PF18765">
    <property type="entry name" value="Polbeta"/>
    <property type="match status" value="1"/>
</dbReference>
<dbReference type="CDD" id="cd05403">
    <property type="entry name" value="NT_KNTase_like"/>
    <property type="match status" value="1"/>
</dbReference>
<dbReference type="InterPro" id="IPR041633">
    <property type="entry name" value="Polbeta"/>
</dbReference>
<proteinExistence type="predicted"/>
<dbReference type="Proteomes" id="UP000184263">
    <property type="component" value="Unassembled WGS sequence"/>
</dbReference>
<dbReference type="SUPFAM" id="SSF81593">
    <property type="entry name" value="Nucleotidyltransferase substrate binding subunit/domain"/>
    <property type="match status" value="1"/>
</dbReference>
<dbReference type="NCBIfam" id="TIGR01987">
    <property type="entry name" value="HI0074"/>
    <property type="match status" value="1"/>
</dbReference>
<dbReference type="OrthoDB" id="9810452at2"/>
<dbReference type="AlphaFoldDB" id="A0A1M6V968"/>
<dbReference type="Gene3D" id="1.20.120.330">
    <property type="entry name" value="Nucleotidyltransferases domain 2"/>
    <property type="match status" value="1"/>
</dbReference>
<feature type="domain" description="Polymerase beta nucleotidyltransferase" evidence="1">
    <location>
        <begin position="23"/>
        <end position="110"/>
    </location>
</feature>
<dbReference type="SUPFAM" id="SSF81301">
    <property type="entry name" value="Nucleotidyltransferase"/>
    <property type="match status" value="1"/>
</dbReference>
<dbReference type="InterPro" id="IPR010235">
    <property type="entry name" value="HepT"/>
</dbReference>
<keyword evidence="2" id="KW-0808">Transferase</keyword>
<evidence type="ECO:0000313" key="3">
    <source>
        <dbReference type="Proteomes" id="UP000184263"/>
    </source>
</evidence>
<dbReference type="InterPro" id="IPR043519">
    <property type="entry name" value="NT_sf"/>
</dbReference>
<organism evidence="2 3">
    <name type="scientific">Selenomonas ruminantium</name>
    <dbReference type="NCBI Taxonomy" id="971"/>
    <lineage>
        <taxon>Bacteria</taxon>
        <taxon>Bacillati</taxon>
        <taxon>Bacillota</taxon>
        <taxon>Negativicutes</taxon>
        <taxon>Selenomonadales</taxon>
        <taxon>Selenomonadaceae</taxon>
        <taxon>Selenomonas</taxon>
    </lineage>
</organism>
<evidence type="ECO:0000259" key="1">
    <source>
        <dbReference type="Pfam" id="PF18765"/>
    </source>
</evidence>